<protein>
    <submittedName>
        <fullName evidence="6">Signal peptide peptidase SppA</fullName>
    </submittedName>
</protein>
<keyword evidence="7" id="KW-1185">Reference proteome</keyword>
<dbReference type="SUPFAM" id="SSF52096">
    <property type="entry name" value="ClpP/crotonase"/>
    <property type="match status" value="1"/>
</dbReference>
<evidence type="ECO:0000256" key="3">
    <source>
        <dbReference type="ARBA" id="ARBA00022801"/>
    </source>
</evidence>
<dbReference type="Gene3D" id="3.90.226.10">
    <property type="entry name" value="2-enoyl-CoA Hydratase, Chain A, domain 1"/>
    <property type="match status" value="1"/>
</dbReference>
<evidence type="ECO:0000313" key="6">
    <source>
        <dbReference type="EMBL" id="TDA21372.1"/>
    </source>
</evidence>
<sequence>MNKKQIGGLILAVVLFIATGVISVLTNVTAQNRLADVAGQILTGGYELDAPAKDYIAVVKVEGTIQQQASPSLFETAEGYQHMTTMEYIDYLMGDSDNTGILLYVDSPGGTVYESEELYQKLNEYKDATGRPIWGYMAHYAASGGYYVSMAADNIYANPNTVTGSIGVIMAGYDLTGLYEKLGIRYVSITSGANKDSSQLSEEQIAIYQTQVDESYGRFVDIVADGRGMSAEEVKKLADGRTYTAKQAEENGLIDNISLYEDMKADMGKELGTDVFYELKSKTSALTSLLSSVKEIVPKSEAQVLTETAGEKENGGLMYYAEQLR</sequence>
<gene>
    <name evidence="6" type="primary">sppA</name>
    <name evidence="6" type="ORF">E1963_11920</name>
</gene>
<dbReference type="PANTHER" id="PTHR42987:SF7">
    <property type="entry name" value="SIGNAL PEPTIDE PEPTIDASE SPPA-RELATED"/>
    <property type="match status" value="1"/>
</dbReference>
<dbReference type="PANTHER" id="PTHR42987">
    <property type="entry name" value="PEPTIDASE S49"/>
    <property type="match status" value="1"/>
</dbReference>
<dbReference type="Pfam" id="PF01343">
    <property type="entry name" value="Peptidase_S49"/>
    <property type="match status" value="1"/>
</dbReference>
<dbReference type="AlphaFoldDB" id="A0A4R4FCR1"/>
<evidence type="ECO:0000256" key="2">
    <source>
        <dbReference type="ARBA" id="ARBA00022670"/>
    </source>
</evidence>
<evidence type="ECO:0000313" key="7">
    <source>
        <dbReference type="Proteomes" id="UP000295710"/>
    </source>
</evidence>
<proteinExistence type="inferred from homology"/>
<dbReference type="CDD" id="cd07023">
    <property type="entry name" value="S49_Sppa_N_C"/>
    <property type="match status" value="1"/>
</dbReference>
<evidence type="ECO:0000259" key="5">
    <source>
        <dbReference type="Pfam" id="PF01343"/>
    </source>
</evidence>
<dbReference type="RefSeq" id="WP_132278244.1">
    <property type="nucleotide sequence ID" value="NZ_JAOBST010000014.1"/>
</dbReference>
<reference evidence="6 7" key="1">
    <citation type="journal article" date="2016" name="Nat. Microbiol.">
        <title>The Mouse Intestinal Bacterial Collection (miBC) provides host-specific insight into cultured diversity and functional potential of the gut microbiota.</title>
        <authorList>
            <person name="Lagkouvardos I."/>
            <person name="Pukall R."/>
            <person name="Abt B."/>
            <person name="Foesel B.U."/>
            <person name="Meier-Kolthoff J.P."/>
            <person name="Kumar N."/>
            <person name="Bresciani A."/>
            <person name="Martinez I."/>
            <person name="Just S."/>
            <person name="Ziegler C."/>
            <person name="Brugiroux S."/>
            <person name="Garzetti D."/>
            <person name="Wenning M."/>
            <person name="Bui T.P."/>
            <person name="Wang J."/>
            <person name="Hugenholtz F."/>
            <person name="Plugge C.M."/>
            <person name="Peterson D.A."/>
            <person name="Hornef M.W."/>
            <person name="Baines J.F."/>
            <person name="Smidt H."/>
            <person name="Walter J."/>
            <person name="Kristiansen K."/>
            <person name="Nielsen H.B."/>
            <person name="Haller D."/>
            <person name="Overmann J."/>
            <person name="Stecher B."/>
            <person name="Clavel T."/>
        </authorList>
    </citation>
    <scope>NUCLEOTIDE SEQUENCE [LARGE SCALE GENOMIC DNA]</scope>
    <source>
        <strain evidence="6 7">DSM 28560</strain>
    </source>
</reference>
<name>A0A4R4FCR1_9FIRM</name>
<dbReference type="NCBIfam" id="TIGR00706">
    <property type="entry name" value="SppA_dom"/>
    <property type="match status" value="1"/>
</dbReference>
<keyword evidence="2" id="KW-0645">Protease</keyword>
<accession>A0A4R4FCR1</accession>
<dbReference type="InterPro" id="IPR029045">
    <property type="entry name" value="ClpP/crotonase-like_dom_sf"/>
</dbReference>
<comment type="similarity">
    <text evidence="1">Belongs to the peptidase S49 family.</text>
</comment>
<comment type="caution">
    <text evidence="6">The sequence shown here is derived from an EMBL/GenBank/DDBJ whole genome shotgun (WGS) entry which is preliminary data.</text>
</comment>
<feature type="domain" description="Peptidase S49" evidence="5">
    <location>
        <begin position="128"/>
        <end position="270"/>
    </location>
</feature>
<keyword evidence="4" id="KW-0720">Serine protease</keyword>
<organism evidence="6 7">
    <name type="scientific">Extibacter muris</name>
    <dbReference type="NCBI Taxonomy" id="1796622"/>
    <lineage>
        <taxon>Bacteria</taxon>
        <taxon>Bacillati</taxon>
        <taxon>Bacillota</taxon>
        <taxon>Clostridia</taxon>
        <taxon>Lachnospirales</taxon>
        <taxon>Lachnospiraceae</taxon>
        <taxon>Extibacter</taxon>
    </lineage>
</organism>
<dbReference type="GO" id="GO:0008236">
    <property type="term" value="F:serine-type peptidase activity"/>
    <property type="evidence" value="ECO:0007669"/>
    <property type="project" value="UniProtKB-KW"/>
</dbReference>
<dbReference type="Proteomes" id="UP000295710">
    <property type="component" value="Unassembled WGS sequence"/>
</dbReference>
<dbReference type="InterPro" id="IPR002142">
    <property type="entry name" value="Peptidase_S49"/>
</dbReference>
<dbReference type="InterPro" id="IPR047272">
    <property type="entry name" value="S49_SppA_C"/>
</dbReference>
<dbReference type="GO" id="GO:0006508">
    <property type="term" value="P:proteolysis"/>
    <property type="evidence" value="ECO:0007669"/>
    <property type="project" value="UniProtKB-KW"/>
</dbReference>
<evidence type="ECO:0000256" key="4">
    <source>
        <dbReference type="ARBA" id="ARBA00022825"/>
    </source>
</evidence>
<dbReference type="EMBL" id="SMMX01000009">
    <property type="protein sequence ID" value="TDA21372.1"/>
    <property type="molecule type" value="Genomic_DNA"/>
</dbReference>
<evidence type="ECO:0000256" key="1">
    <source>
        <dbReference type="ARBA" id="ARBA00008683"/>
    </source>
</evidence>
<keyword evidence="3" id="KW-0378">Hydrolase</keyword>
<dbReference type="InterPro" id="IPR004635">
    <property type="entry name" value="Pept_S49_SppA"/>
</dbReference>